<reference evidence="7 8" key="2">
    <citation type="submission" date="2018-06" db="EMBL/GenBank/DDBJ databases">
        <authorList>
            <person name="Zhirakovskaya E."/>
        </authorList>
    </citation>
    <scope>NUCLEOTIDE SEQUENCE [LARGE SCALE GENOMIC DNA]</scope>
    <source>
        <strain evidence="7 8">FBKL4.011</strain>
    </source>
</reference>
<evidence type="ECO:0000313" key="7">
    <source>
        <dbReference type="EMBL" id="RAL26682.1"/>
    </source>
</evidence>
<proteinExistence type="predicted"/>
<feature type="transmembrane region" description="Helical" evidence="5">
    <location>
        <begin position="71"/>
        <end position="89"/>
    </location>
</feature>
<evidence type="ECO:0000256" key="3">
    <source>
        <dbReference type="ARBA" id="ARBA00022989"/>
    </source>
</evidence>
<dbReference type="OrthoDB" id="2417400at2"/>
<dbReference type="PANTHER" id="PTHR30071">
    <property type="entry name" value="HEME EXPORTER PROTEIN C"/>
    <property type="match status" value="1"/>
</dbReference>
<sequence>MEVFAERWLFDFLIYLYALSLLFSFSDLLYPNLRSRRLSAGLLITVWFCQSLLFILWIFSLIPIALQFDALFMYSWALVTFTLVIQRLYQRMDLFVFFANVIGFTVLAIHLFFARDLSPEYTKLLLSELGFVHISLAILSYVSFSLSSICAGLYLISNYLLKKKKWNKFLFRLPSLDRLQVFSRYLVLIGTPLLLIAMILGVIWYYQMIGQLFWNDVKVWTSSLVMIVYGFVLYQWVVNRWNGRRLAWWNTIALVSILLNVLISSTRISFHHWF</sequence>
<dbReference type="GO" id="GO:0005886">
    <property type="term" value="C:plasma membrane"/>
    <property type="evidence" value="ECO:0007669"/>
    <property type="project" value="TreeGrafter"/>
</dbReference>
<dbReference type="AlphaFoldDB" id="A0A364K8Y4"/>
<dbReference type="EMBL" id="QJKK01000001">
    <property type="protein sequence ID" value="RAL26682.1"/>
    <property type="molecule type" value="Genomic_DNA"/>
</dbReference>
<dbReference type="PANTHER" id="PTHR30071:SF15">
    <property type="entry name" value="PROTEIN HEMX"/>
    <property type="match status" value="1"/>
</dbReference>
<dbReference type="Pfam" id="PF01578">
    <property type="entry name" value="Cytochrom_C_asm"/>
    <property type="match status" value="1"/>
</dbReference>
<evidence type="ECO:0000313" key="8">
    <source>
        <dbReference type="Proteomes" id="UP000251213"/>
    </source>
</evidence>
<feature type="transmembrane region" description="Helical" evidence="5">
    <location>
        <begin position="42"/>
        <end position="65"/>
    </location>
</feature>
<dbReference type="InterPro" id="IPR002541">
    <property type="entry name" value="Cyt_c_assembly"/>
</dbReference>
<protein>
    <submittedName>
        <fullName evidence="7">Cytochrome C assembly protein</fullName>
    </submittedName>
</protein>
<keyword evidence="8" id="KW-1185">Reference proteome</keyword>
<evidence type="ECO:0000256" key="2">
    <source>
        <dbReference type="ARBA" id="ARBA00022692"/>
    </source>
</evidence>
<evidence type="ECO:0000256" key="5">
    <source>
        <dbReference type="SAM" id="Phobius"/>
    </source>
</evidence>
<dbReference type="GO" id="GO:0020037">
    <property type="term" value="F:heme binding"/>
    <property type="evidence" value="ECO:0007669"/>
    <property type="project" value="InterPro"/>
</dbReference>
<dbReference type="Proteomes" id="UP000251213">
    <property type="component" value="Unassembled WGS sequence"/>
</dbReference>
<reference evidence="7 8" key="1">
    <citation type="submission" date="2018-06" db="EMBL/GenBank/DDBJ databases">
        <title>Thermoflavimicrobium daqus sp. nov., a thermophilic microbe isolated from Moutai-flavour Daqu.</title>
        <authorList>
            <person name="Wang X."/>
            <person name="Zhou H."/>
        </authorList>
    </citation>
    <scope>NUCLEOTIDE SEQUENCE [LARGE SCALE GENOMIC DNA]</scope>
    <source>
        <strain evidence="7 8">FBKL4.011</strain>
    </source>
</reference>
<organism evidence="7 8">
    <name type="scientific">Thermoflavimicrobium daqui</name>
    <dbReference type="NCBI Taxonomy" id="2137476"/>
    <lineage>
        <taxon>Bacteria</taxon>
        <taxon>Bacillati</taxon>
        <taxon>Bacillota</taxon>
        <taxon>Bacilli</taxon>
        <taxon>Bacillales</taxon>
        <taxon>Thermoactinomycetaceae</taxon>
        <taxon>Thermoflavimicrobium</taxon>
    </lineage>
</organism>
<feature type="transmembrane region" description="Helical" evidence="5">
    <location>
        <begin position="134"/>
        <end position="161"/>
    </location>
</feature>
<gene>
    <name evidence="7" type="ORF">DL897_01120</name>
</gene>
<evidence type="ECO:0000259" key="6">
    <source>
        <dbReference type="Pfam" id="PF01578"/>
    </source>
</evidence>
<evidence type="ECO:0000256" key="1">
    <source>
        <dbReference type="ARBA" id="ARBA00004141"/>
    </source>
</evidence>
<feature type="transmembrane region" description="Helical" evidence="5">
    <location>
        <begin position="219"/>
        <end position="237"/>
    </location>
</feature>
<keyword evidence="4 5" id="KW-0472">Membrane</keyword>
<feature type="transmembrane region" description="Helical" evidence="5">
    <location>
        <begin position="182"/>
        <end position="207"/>
    </location>
</feature>
<feature type="transmembrane region" description="Helical" evidence="5">
    <location>
        <begin position="94"/>
        <end position="114"/>
    </location>
</feature>
<dbReference type="GO" id="GO:0017004">
    <property type="term" value="P:cytochrome complex assembly"/>
    <property type="evidence" value="ECO:0007669"/>
    <property type="project" value="InterPro"/>
</dbReference>
<keyword evidence="2 5" id="KW-0812">Transmembrane</keyword>
<evidence type="ECO:0000256" key="4">
    <source>
        <dbReference type="ARBA" id="ARBA00023136"/>
    </source>
</evidence>
<comment type="subcellular location">
    <subcellularLocation>
        <location evidence="1">Membrane</location>
        <topology evidence="1">Multi-pass membrane protein</topology>
    </subcellularLocation>
</comment>
<keyword evidence="3 5" id="KW-1133">Transmembrane helix</keyword>
<accession>A0A364K8Y4</accession>
<feature type="domain" description="Cytochrome c assembly protein" evidence="6">
    <location>
        <begin position="69"/>
        <end position="265"/>
    </location>
</feature>
<name>A0A364K8Y4_9BACL</name>
<dbReference type="InterPro" id="IPR045062">
    <property type="entry name" value="Cyt_c_biogenesis_CcsA/CcmC"/>
</dbReference>
<feature type="transmembrane region" description="Helical" evidence="5">
    <location>
        <begin position="12"/>
        <end position="30"/>
    </location>
</feature>
<feature type="transmembrane region" description="Helical" evidence="5">
    <location>
        <begin position="249"/>
        <end position="270"/>
    </location>
</feature>
<comment type="caution">
    <text evidence="7">The sequence shown here is derived from an EMBL/GenBank/DDBJ whole genome shotgun (WGS) entry which is preliminary data.</text>
</comment>